<keyword evidence="2" id="KW-1185">Reference proteome</keyword>
<accession>A0A1M7LEM2</accession>
<proteinExistence type="predicted"/>
<dbReference type="RefSeq" id="WP_073267444.1">
    <property type="nucleotide sequence ID" value="NZ_FRBQ01000008.1"/>
</dbReference>
<dbReference type="STRING" id="1220495.SAMN05216288_4237"/>
<evidence type="ECO:0000313" key="2">
    <source>
        <dbReference type="Proteomes" id="UP000184305"/>
    </source>
</evidence>
<evidence type="ECO:0000313" key="1">
    <source>
        <dbReference type="EMBL" id="SHM76400.1"/>
    </source>
</evidence>
<organism evidence="1 2">
    <name type="scientific">Phytopseudomonas punonensis</name>
    <dbReference type="NCBI Taxonomy" id="1220495"/>
    <lineage>
        <taxon>Bacteria</taxon>
        <taxon>Pseudomonadati</taxon>
        <taxon>Pseudomonadota</taxon>
        <taxon>Gammaproteobacteria</taxon>
        <taxon>Pseudomonadales</taxon>
        <taxon>Pseudomonadaceae</taxon>
        <taxon>Phytopseudomonas</taxon>
    </lineage>
</organism>
<sequence length="194" mass="21177">MQPACLSLRVIPGATLRKPLLLLQPTYTYKPIEAFEQSAPLRFSVPAHGLPGDWPTWIEGSTGWSGLNKDKVREAFRVARVIDENTLEYNELNGLDQSARGGQLVYQLPVDLTGIRARLVIVPEQGPPMELTTENNGLLIAGLGQLVLVLTDGQTAAITWSKAEYTLDITWSNGDVSRWLHGPVELGNGGCCRG</sequence>
<gene>
    <name evidence="1" type="ORF">SAMN05216288_4237</name>
</gene>
<protein>
    <submittedName>
        <fullName evidence="1">Uncharacterized protein</fullName>
    </submittedName>
</protein>
<dbReference type="AlphaFoldDB" id="A0A1M7LEM2"/>
<dbReference type="EMBL" id="FRBQ01000008">
    <property type="protein sequence ID" value="SHM76400.1"/>
    <property type="molecule type" value="Genomic_DNA"/>
</dbReference>
<name>A0A1M7LEM2_9GAMM</name>
<dbReference type="OrthoDB" id="7018784at2"/>
<reference evidence="2" key="1">
    <citation type="submission" date="2016-11" db="EMBL/GenBank/DDBJ databases">
        <authorList>
            <person name="Varghese N."/>
            <person name="Submissions S."/>
        </authorList>
    </citation>
    <scope>NUCLEOTIDE SEQUENCE [LARGE SCALE GENOMIC DNA]</scope>
    <source>
        <strain evidence="2">CECT 8089</strain>
    </source>
</reference>
<dbReference type="Proteomes" id="UP000184305">
    <property type="component" value="Unassembled WGS sequence"/>
</dbReference>